<keyword evidence="2" id="KW-0560">Oxidoreductase</keyword>
<dbReference type="InterPro" id="IPR036396">
    <property type="entry name" value="Cyt_P450_sf"/>
</dbReference>
<dbReference type="Gene3D" id="1.10.630.10">
    <property type="entry name" value="Cytochrome P450"/>
    <property type="match status" value="1"/>
</dbReference>
<dbReference type="GO" id="GO:0020037">
    <property type="term" value="F:heme binding"/>
    <property type="evidence" value="ECO:0007669"/>
    <property type="project" value="InterPro"/>
</dbReference>
<dbReference type="PANTHER" id="PTHR46696:SF6">
    <property type="entry name" value="P450, PUTATIVE (EUROFUNG)-RELATED"/>
    <property type="match status" value="1"/>
</dbReference>
<dbReference type="GO" id="GO:0005506">
    <property type="term" value="F:iron ion binding"/>
    <property type="evidence" value="ECO:0007669"/>
    <property type="project" value="InterPro"/>
</dbReference>
<proteinExistence type="inferred from homology"/>
<sequence>MNATTTIDATPVYPEIDFALDDVLDFHERMDALRTAGERVVPVRYYGQIAWLILRHDDTRAAYRDNATFPCSEAYQRHSAQAMGDKMLLALDGEEHRVKRLLISRALLPQKIPAIVDRHIQPLANELVDAFAGARAVDVVERFTRPLPMYLITRLLGLPDGEGAQLIKWVEALFSFDTAPEQALAARAEVTEFLQPVINARRTEPRDDLISLLATAEVEGEKLDDEDILSFARLLFPAGSDTTYLTMGSMINAVLADPSLHRQLLTQPELRPAAVEESLRLFGTVALQNRFTVSGCEMHGVRIPPQSWVLFGNAPGNHDPEVFADPHRFDLTRNHKPMLTFGGGPHVCIGAHLARATLLTGLSTLLDRLPGLRLAGQPVTPAGAILRGVRHLPVAFDTVLPAQPEGGAS</sequence>
<reference evidence="3 4" key="1">
    <citation type="submission" date="2013-09" db="EMBL/GenBank/DDBJ databases">
        <title>Whole genome shotgun sequence of Novosphingobium tardaugens NBRC 16725.</title>
        <authorList>
            <person name="Isaki S."/>
            <person name="Hosoyama A."/>
            <person name="Tsuchikane K."/>
            <person name="Katsumata H."/>
            <person name="Ando Y."/>
            <person name="Yamazaki S."/>
            <person name="Fujita N."/>
        </authorList>
    </citation>
    <scope>NUCLEOTIDE SEQUENCE [LARGE SCALE GENOMIC DNA]</scope>
    <source>
        <strain evidence="3 4">NBRC 16725</strain>
    </source>
</reference>
<organism evidence="3 4">
    <name type="scientific">Caenibius tardaugens NBRC 16725</name>
    <dbReference type="NCBI Taxonomy" id="1219035"/>
    <lineage>
        <taxon>Bacteria</taxon>
        <taxon>Pseudomonadati</taxon>
        <taxon>Pseudomonadota</taxon>
        <taxon>Alphaproteobacteria</taxon>
        <taxon>Sphingomonadales</taxon>
        <taxon>Erythrobacteraceae</taxon>
        <taxon>Caenibius</taxon>
    </lineage>
</organism>
<dbReference type="OrthoDB" id="5522954at2"/>
<evidence type="ECO:0000313" key="3">
    <source>
        <dbReference type="EMBL" id="GAD48602.1"/>
    </source>
</evidence>
<dbReference type="RefSeq" id="WP_021689509.1">
    <property type="nucleotide sequence ID" value="NZ_BASZ01000004.1"/>
</dbReference>
<keyword evidence="4" id="KW-1185">Reference proteome</keyword>
<keyword evidence="2" id="KW-0349">Heme</keyword>
<dbReference type="GO" id="GO:0004497">
    <property type="term" value="F:monooxygenase activity"/>
    <property type="evidence" value="ECO:0007669"/>
    <property type="project" value="UniProtKB-KW"/>
</dbReference>
<accession>U2YK17</accession>
<keyword evidence="2" id="KW-0479">Metal-binding</keyword>
<dbReference type="GO" id="GO:0016705">
    <property type="term" value="F:oxidoreductase activity, acting on paired donors, with incorporation or reduction of molecular oxygen"/>
    <property type="evidence" value="ECO:0007669"/>
    <property type="project" value="InterPro"/>
</dbReference>
<dbReference type="Pfam" id="PF00067">
    <property type="entry name" value="p450"/>
    <property type="match status" value="1"/>
</dbReference>
<dbReference type="eggNOG" id="COG2124">
    <property type="taxonomic scope" value="Bacteria"/>
</dbReference>
<keyword evidence="2" id="KW-0408">Iron</keyword>
<gene>
    <name evidence="3" type="ORF">NT2_04_00130</name>
</gene>
<dbReference type="PRINTS" id="PR00359">
    <property type="entry name" value="BP450"/>
</dbReference>
<dbReference type="InterPro" id="IPR017972">
    <property type="entry name" value="Cyt_P450_CS"/>
</dbReference>
<dbReference type="AlphaFoldDB" id="U2YK17"/>
<dbReference type="PANTHER" id="PTHR46696">
    <property type="entry name" value="P450, PUTATIVE (EUROFUNG)-RELATED"/>
    <property type="match status" value="1"/>
</dbReference>
<dbReference type="SUPFAM" id="SSF48264">
    <property type="entry name" value="Cytochrome P450"/>
    <property type="match status" value="1"/>
</dbReference>
<dbReference type="Proteomes" id="UP000016568">
    <property type="component" value="Unassembled WGS sequence"/>
</dbReference>
<evidence type="ECO:0000256" key="1">
    <source>
        <dbReference type="ARBA" id="ARBA00010617"/>
    </source>
</evidence>
<name>U2YK17_9SPHN</name>
<dbReference type="KEGG" id="ntd:EGO55_10220"/>
<evidence type="ECO:0000256" key="2">
    <source>
        <dbReference type="RuleBase" id="RU000461"/>
    </source>
</evidence>
<comment type="caution">
    <text evidence="3">The sequence shown here is derived from an EMBL/GenBank/DDBJ whole genome shotgun (WGS) entry which is preliminary data.</text>
</comment>
<dbReference type="PRINTS" id="PR00385">
    <property type="entry name" value="P450"/>
</dbReference>
<keyword evidence="2" id="KW-0503">Monooxygenase</keyword>
<comment type="similarity">
    <text evidence="1 2">Belongs to the cytochrome P450 family.</text>
</comment>
<protein>
    <submittedName>
        <fullName evidence="3">Putative cytochrome P450</fullName>
    </submittedName>
</protein>
<dbReference type="PROSITE" id="PS00086">
    <property type="entry name" value="CYTOCHROME_P450"/>
    <property type="match status" value="1"/>
</dbReference>
<dbReference type="EMBL" id="BASZ01000004">
    <property type="protein sequence ID" value="GAD48602.1"/>
    <property type="molecule type" value="Genomic_DNA"/>
</dbReference>
<dbReference type="InterPro" id="IPR001128">
    <property type="entry name" value="Cyt_P450"/>
</dbReference>
<dbReference type="InterPro" id="IPR002397">
    <property type="entry name" value="Cyt_P450_B"/>
</dbReference>
<evidence type="ECO:0000313" key="4">
    <source>
        <dbReference type="Proteomes" id="UP000016568"/>
    </source>
</evidence>